<feature type="region of interest" description="Disordered" evidence="1">
    <location>
        <begin position="1"/>
        <end position="39"/>
    </location>
</feature>
<accession>A0AAW1IBV0</accession>
<protein>
    <submittedName>
        <fullName evidence="2">Uncharacterized protein</fullName>
    </submittedName>
</protein>
<proteinExistence type="predicted"/>
<dbReference type="EMBL" id="JASPKY010000691">
    <property type="protein sequence ID" value="KAK9686656.1"/>
    <property type="molecule type" value="Genomic_DNA"/>
</dbReference>
<keyword evidence="3" id="KW-1185">Reference proteome</keyword>
<dbReference type="AlphaFoldDB" id="A0AAW1IBV0"/>
<name>A0AAW1IBV0_POPJA</name>
<evidence type="ECO:0000313" key="3">
    <source>
        <dbReference type="Proteomes" id="UP001458880"/>
    </source>
</evidence>
<comment type="caution">
    <text evidence="2">The sequence shown here is derived from an EMBL/GenBank/DDBJ whole genome shotgun (WGS) entry which is preliminary data.</text>
</comment>
<organism evidence="2 3">
    <name type="scientific">Popillia japonica</name>
    <name type="common">Japanese beetle</name>
    <dbReference type="NCBI Taxonomy" id="7064"/>
    <lineage>
        <taxon>Eukaryota</taxon>
        <taxon>Metazoa</taxon>
        <taxon>Ecdysozoa</taxon>
        <taxon>Arthropoda</taxon>
        <taxon>Hexapoda</taxon>
        <taxon>Insecta</taxon>
        <taxon>Pterygota</taxon>
        <taxon>Neoptera</taxon>
        <taxon>Endopterygota</taxon>
        <taxon>Coleoptera</taxon>
        <taxon>Polyphaga</taxon>
        <taxon>Scarabaeiformia</taxon>
        <taxon>Scarabaeidae</taxon>
        <taxon>Rutelinae</taxon>
        <taxon>Popillia</taxon>
    </lineage>
</organism>
<sequence>MGNGTWRVLPPLNRHIPPLQGQRQRAEESRGKIQARRHPEWAASWSASVSPVEAAVTKLAGAKMQNKNLLWILEVERNIWAVRGVGLSPIGAATMFRW</sequence>
<evidence type="ECO:0000313" key="2">
    <source>
        <dbReference type="EMBL" id="KAK9686656.1"/>
    </source>
</evidence>
<reference evidence="2 3" key="1">
    <citation type="journal article" date="2024" name="BMC Genomics">
        <title>De novo assembly and annotation of Popillia japonica's genome with initial clues to its potential as an invasive pest.</title>
        <authorList>
            <person name="Cucini C."/>
            <person name="Boschi S."/>
            <person name="Funari R."/>
            <person name="Cardaioli E."/>
            <person name="Iannotti N."/>
            <person name="Marturano G."/>
            <person name="Paoli F."/>
            <person name="Bruttini M."/>
            <person name="Carapelli A."/>
            <person name="Frati F."/>
            <person name="Nardi F."/>
        </authorList>
    </citation>
    <scope>NUCLEOTIDE SEQUENCE [LARGE SCALE GENOMIC DNA]</scope>
    <source>
        <strain evidence="2">DMR45628</strain>
    </source>
</reference>
<gene>
    <name evidence="2" type="ORF">QE152_g37031</name>
</gene>
<evidence type="ECO:0000256" key="1">
    <source>
        <dbReference type="SAM" id="MobiDB-lite"/>
    </source>
</evidence>
<dbReference type="Proteomes" id="UP001458880">
    <property type="component" value="Unassembled WGS sequence"/>
</dbReference>